<comment type="cofactor">
    <cofactor evidence="9 10">
        <name>Mg(2+)</name>
        <dbReference type="ChEBI" id="CHEBI:18420"/>
    </cofactor>
</comment>
<dbReference type="PANTHER" id="PTHR43028:SF5">
    <property type="entry name" value="3'(2'),5'-BISPHOSPHATE NUCLEOTIDASE 1"/>
    <property type="match status" value="1"/>
</dbReference>
<dbReference type="PROSITE" id="PS00630">
    <property type="entry name" value="IMP_2"/>
    <property type="match status" value="1"/>
</dbReference>
<dbReference type="GO" id="GO:0046854">
    <property type="term" value="P:phosphatidylinositol phosphate biosynthetic process"/>
    <property type="evidence" value="ECO:0007669"/>
    <property type="project" value="InterPro"/>
</dbReference>
<dbReference type="InterPro" id="IPR006240">
    <property type="entry name" value="CysQ"/>
</dbReference>
<dbReference type="InterPro" id="IPR020550">
    <property type="entry name" value="Inositol_monophosphatase_CS"/>
</dbReference>
<evidence type="ECO:0000256" key="5">
    <source>
        <dbReference type="ARBA" id="ARBA00022723"/>
    </source>
</evidence>
<keyword evidence="8 9" id="KW-0472">Membrane</keyword>
<evidence type="ECO:0000256" key="1">
    <source>
        <dbReference type="ARBA" id="ARBA00001625"/>
    </source>
</evidence>
<accession>A0A0W0X123</accession>
<feature type="binding site" evidence="9">
    <location>
        <position position="90"/>
    </location>
    <ligand>
        <name>Mg(2+)</name>
        <dbReference type="ChEBI" id="CHEBI:18420"/>
        <label>1</label>
    </ligand>
</feature>
<evidence type="ECO:0000256" key="10">
    <source>
        <dbReference type="PIRSR" id="PIRSR600760-2"/>
    </source>
</evidence>
<feature type="binding site" evidence="9">
    <location>
        <position position="70"/>
    </location>
    <ligand>
        <name>substrate</name>
    </ligand>
</feature>
<dbReference type="GO" id="GO:0050427">
    <property type="term" value="P:3'-phosphoadenosine 5'-phosphosulfate metabolic process"/>
    <property type="evidence" value="ECO:0007669"/>
    <property type="project" value="TreeGrafter"/>
</dbReference>
<dbReference type="PROSITE" id="PS00629">
    <property type="entry name" value="IMP_1"/>
    <property type="match status" value="1"/>
</dbReference>
<evidence type="ECO:0000313" key="11">
    <source>
        <dbReference type="EMBL" id="KTD38259.1"/>
    </source>
</evidence>
<feature type="binding site" evidence="10">
    <location>
        <position position="217"/>
    </location>
    <ligand>
        <name>Mg(2+)</name>
        <dbReference type="ChEBI" id="CHEBI:18420"/>
        <label>1</label>
        <note>catalytic</note>
    </ligand>
</feature>
<dbReference type="GO" id="GO:0005886">
    <property type="term" value="C:plasma membrane"/>
    <property type="evidence" value="ECO:0007669"/>
    <property type="project" value="UniProtKB-SubCell"/>
</dbReference>
<dbReference type="GO" id="GO:0008441">
    <property type="term" value="F:3'(2'),5'-bisphosphate nucleotidase activity"/>
    <property type="evidence" value="ECO:0007669"/>
    <property type="project" value="UniProtKB-UniRule"/>
</dbReference>
<dbReference type="GO" id="GO:0000103">
    <property type="term" value="P:sulfate assimilation"/>
    <property type="evidence" value="ECO:0007669"/>
    <property type="project" value="TreeGrafter"/>
</dbReference>
<dbReference type="PRINTS" id="PR00377">
    <property type="entry name" value="IMPHPHTASES"/>
</dbReference>
<gene>
    <name evidence="11" type="primary">suhB_1</name>
    <name evidence="9" type="synonym">cysQ</name>
    <name evidence="11" type="ORF">Loak_1935</name>
</gene>
<feature type="binding site" evidence="9 10">
    <location>
        <position position="90"/>
    </location>
    <ligand>
        <name>Mg(2+)</name>
        <dbReference type="ChEBI" id="CHEBI:18420"/>
        <label>2</label>
    </ligand>
</feature>
<feature type="binding site" evidence="10">
    <location>
        <position position="92"/>
    </location>
    <ligand>
        <name>Mg(2+)</name>
        <dbReference type="ChEBI" id="CHEBI:18420"/>
        <label>1</label>
        <note>catalytic</note>
    </ligand>
</feature>
<evidence type="ECO:0000256" key="8">
    <source>
        <dbReference type="ARBA" id="ARBA00023136"/>
    </source>
</evidence>
<evidence type="ECO:0000313" key="12">
    <source>
        <dbReference type="Proteomes" id="UP000054858"/>
    </source>
</evidence>
<keyword evidence="4 9" id="KW-0997">Cell inner membrane</keyword>
<dbReference type="SUPFAM" id="SSF56655">
    <property type="entry name" value="Carbohydrate phosphatase"/>
    <property type="match status" value="1"/>
</dbReference>
<feature type="binding site" evidence="9">
    <location>
        <position position="70"/>
    </location>
    <ligand>
        <name>Mg(2+)</name>
        <dbReference type="ChEBI" id="CHEBI:18420"/>
        <label>1</label>
    </ligand>
</feature>
<comment type="caution">
    <text evidence="11">The sequence shown here is derived from an EMBL/GenBank/DDBJ whole genome shotgun (WGS) entry which is preliminary data.</text>
</comment>
<dbReference type="InterPro" id="IPR020583">
    <property type="entry name" value="Inositol_monoP_metal-BS"/>
</dbReference>
<dbReference type="Proteomes" id="UP000054858">
    <property type="component" value="Unassembled WGS sequence"/>
</dbReference>
<dbReference type="HAMAP" id="MF_02095">
    <property type="entry name" value="CysQ"/>
    <property type="match status" value="1"/>
</dbReference>
<keyword evidence="5 9" id="KW-0479">Metal-binding</keyword>
<organism evidence="11 12">
    <name type="scientific">Legionella oakridgensis</name>
    <dbReference type="NCBI Taxonomy" id="29423"/>
    <lineage>
        <taxon>Bacteria</taxon>
        <taxon>Pseudomonadati</taxon>
        <taxon>Pseudomonadota</taxon>
        <taxon>Gammaproteobacteria</taxon>
        <taxon>Legionellales</taxon>
        <taxon>Legionellaceae</taxon>
        <taxon>Legionella</taxon>
    </lineage>
</organism>
<evidence type="ECO:0000256" key="2">
    <source>
        <dbReference type="ARBA" id="ARBA00005289"/>
    </source>
</evidence>
<protein>
    <recommendedName>
        <fullName evidence="9">3'(2'),5'-bisphosphate nucleotidase CysQ</fullName>
        <ecNumber evidence="9">3.1.3.7</ecNumber>
    </recommendedName>
    <alternativeName>
        <fullName evidence="9">3'(2'),5-bisphosphonucleoside 3'(2')-phosphohydrolase</fullName>
    </alternativeName>
    <alternativeName>
        <fullName evidence="9">3'-phosphoadenosine 5'-phosphate phosphatase</fullName>
        <shortName evidence="9">PAP phosphatase</shortName>
    </alternativeName>
</protein>
<dbReference type="Gene3D" id="3.30.540.10">
    <property type="entry name" value="Fructose-1,6-Bisphosphatase, subunit A, domain 1"/>
    <property type="match status" value="1"/>
</dbReference>
<feature type="binding site" evidence="9">
    <location>
        <position position="92"/>
    </location>
    <ligand>
        <name>Mg(2+)</name>
        <dbReference type="ChEBI" id="CHEBI:18420"/>
        <label>1</label>
    </ligand>
</feature>
<evidence type="ECO:0000256" key="3">
    <source>
        <dbReference type="ARBA" id="ARBA00022475"/>
    </source>
</evidence>
<dbReference type="PATRIC" id="fig|29423.5.peg.2031"/>
<dbReference type="PANTHER" id="PTHR43028">
    <property type="entry name" value="3'(2'),5'-BISPHOSPHATE NUCLEOTIDASE 1"/>
    <property type="match status" value="1"/>
</dbReference>
<dbReference type="InterPro" id="IPR050725">
    <property type="entry name" value="CysQ/Inositol_MonoPase"/>
</dbReference>
<comment type="function">
    <text evidence="9">Converts adenosine-3',5'-bisphosphate (PAP) to AMP.</text>
</comment>
<dbReference type="EMBL" id="LNYP01000029">
    <property type="protein sequence ID" value="KTD38259.1"/>
    <property type="molecule type" value="Genomic_DNA"/>
</dbReference>
<dbReference type="RefSeq" id="WP_051398885.1">
    <property type="nucleotide sequence ID" value="NZ_LCUA01000003.1"/>
</dbReference>
<feature type="binding site" evidence="10">
    <location>
        <position position="70"/>
    </location>
    <ligand>
        <name>Mg(2+)</name>
        <dbReference type="ChEBI" id="CHEBI:18420"/>
        <label>1</label>
        <note>catalytic</note>
    </ligand>
</feature>
<keyword evidence="3 9" id="KW-1003">Cell membrane</keyword>
<dbReference type="Gene3D" id="3.40.190.80">
    <property type="match status" value="1"/>
</dbReference>
<name>A0A0W0X123_9GAMM</name>
<dbReference type="EC" id="3.1.3.7" evidence="9"/>
<proteinExistence type="inferred from homology"/>
<evidence type="ECO:0000256" key="9">
    <source>
        <dbReference type="HAMAP-Rule" id="MF_02095"/>
    </source>
</evidence>
<sequence>MPVQLTESLLNQLIDIVWEASDVVLRLYQNHFDYSVKSDGSPLTQADLASHEIIVQKLQGLTPDIPIISEENADFEHMEWKNPRQFWLVDPLDGTKEFIHRNGEFTINVALIDEHQPVLGVVAAPALKTLYAGFKKGGAIKLDRAGNKKNIHVISPTNQGLYVVGSRSHGDQAAMEAYLVNKKVTQFIAIGSSLKFCKIAEGAAHLYPRLGRTMEWDTAAGHAILTAAGGKVERLDGRPLSYGKQGFENPHFVAKS</sequence>
<evidence type="ECO:0000256" key="6">
    <source>
        <dbReference type="ARBA" id="ARBA00022801"/>
    </source>
</evidence>
<dbReference type="InterPro" id="IPR000760">
    <property type="entry name" value="Inositol_monophosphatase-like"/>
</dbReference>
<feature type="binding site" evidence="9 10">
    <location>
        <position position="93"/>
    </location>
    <ligand>
        <name>Mg(2+)</name>
        <dbReference type="ChEBI" id="CHEBI:18420"/>
        <label>2</label>
    </ligand>
</feature>
<reference evidence="11 12" key="1">
    <citation type="submission" date="2015-11" db="EMBL/GenBank/DDBJ databases">
        <title>Genomic analysis of 38 Legionella species identifies large and diverse effector repertoires.</title>
        <authorList>
            <person name="Burstein D."/>
            <person name="Amaro F."/>
            <person name="Zusman T."/>
            <person name="Lifshitz Z."/>
            <person name="Cohen O."/>
            <person name="Gilbert J.A."/>
            <person name="Pupko T."/>
            <person name="Shuman H.A."/>
            <person name="Segal G."/>
        </authorList>
    </citation>
    <scope>NUCLEOTIDE SEQUENCE [LARGE SCALE GENOMIC DNA]</scope>
    <source>
        <strain evidence="11 12">Oak Ridge-10</strain>
    </source>
</reference>
<evidence type="ECO:0000256" key="7">
    <source>
        <dbReference type="ARBA" id="ARBA00022842"/>
    </source>
</evidence>
<dbReference type="GO" id="GO:0000287">
    <property type="term" value="F:magnesium ion binding"/>
    <property type="evidence" value="ECO:0007669"/>
    <property type="project" value="UniProtKB-UniRule"/>
</dbReference>
<evidence type="ECO:0000256" key="4">
    <source>
        <dbReference type="ARBA" id="ARBA00022519"/>
    </source>
</evidence>
<feature type="binding site" evidence="9">
    <location>
        <begin position="92"/>
        <end position="95"/>
    </location>
    <ligand>
        <name>substrate</name>
    </ligand>
</feature>
<keyword evidence="7 9" id="KW-0460">Magnesium</keyword>
<dbReference type="NCBIfam" id="TIGR01331">
    <property type="entry name" value="bisphos_cysQ"/>
    <property type="match status" value="1"/>
</dbReference>
<dbReference type="Pfam" id="PF00459">
    <property type="entry name" value="Inositol_P"/>
    <property type="match status" value="1"/>
</dbReference>
<comment type="subcellular location">
    <subcellularLocation>
        <location evidence="9">Cell inner membrane</location>
        <topology evidence="9">Peripheral membrane protein</topology>
        <orientation evidence="9">Cytoplasmic side</orientation>
    </subcellularLocation>
</comment>
<comment type="similarity">
    <text evidence="2 9">Belongs to the inositol monophosphatase superfamily. CysQ family.</text>
</comment>
<keyword evidence="6 9" id="KW-0378">Hydrolase</keyword>
<feature type="binding site" evidence="9">
    <location>
        <position position="217"/>
    </location>
    <ligand>
        <name>substrate</name>
    </ligand>
</feature>
<comment type="catalytic activity">
    <reaction evidence="1 9">
        <text>adenosine 3',5'-bisphosphate + H2O = AMP + phosphate</text>
        <dbReference type="Rhea" id="RHEA:10040"/>
        <dbReference type="ChEBI" id="CHEBI:15377"/>
        <dbReference type="ChEBI" id="CHEBI:43474"/>
        <dbReference type="ChEBI" id="CHEBI:58343"/>
        <dbReference type="ChEBI" id="CHEBI:456215"/>
        <dbReference type="EC" id="3.1.3.7"/>
    </reaction>
</comment>
<feature type="binding site" evidence="9">
    <location>
        <position position="217"/>
    </location>
    <ligand>
        <name>Mg(2+)</name>
        <dbReference type="ChEBI" id="CHEBI:18420"/>
        <label>2</label>
    </ligand>
</feature>
<dbReference type="AlphaFoldDB" id="A0A0W0X123"/>
<dbReference type="CDD" id="cd01638">
    <property type="entry name" value="CysQ"/>
    <property type="match status" value="1"/>
</dbReference>